<dbReference type="OrthoDB" id="2745105at2759"/>
<proteinExistence type="predicted"/>
<reference evidence="3 4" key="1">
    <citation type="submission" date="2021-08" db="EMBL/GenBank/DDBJ databases">
        <title>Draft Genome Sequence of Phanerochaete sordida strain YK-624.</title>
        <authorList>
            <person name="Mori T."/>
            <person name="Dohra H."/>
            <person name="Suzuki T."/>
            <person name="Kawagishi H."/>
            <person name="Hirai H."/>
        </authorList>
    </citation>
    <scope>NUCLEOTIDE SEQUENCE [LARGE SCALE GENOMIC DNA]</scope>
    <source>
        <strain evidence="3 4">YK-624</strain>
    </source>
</reference>
<dbReference type="AlphaFoldDB" id="A0A9P3LCS9"/>
<comment type="caution">
    <text evidence="3">The sequence shown here is derived from an EMBL/GenBank/DDBJ whole genome shotgun (WGS) entry which is preliminary data.</text>
</comment>
<keyword evidence="1" id="KW-1133">Transmembrane helix</keyword>
<accession>A0A9P3LCS9</accession>
<dbReference type="InterPro" id="IPR045339">
    <property type="entry name" value="DUF6534"/>
</dbReference>
<feature type="transmembrane region" description="Helical" evidence="1">
    <location>
        <begin position="206"/>
        <end position="228"/>
    </location>
</feature>
<sequence>MAEVPKISPHPYLGPFLIGTVACAILFGILSVQGHRYVRVSNELHKSRINRILVIIIWLLNALNLFAATWSCYVFMISHFGDLTGGILGRLPWSPIAMFACTALSNSLVQGWFVWRIWVFSKRNLLLTAALAFGVVTTCCLFLAIAGKSGAVGAFLKLQSVNWLFYMAIAFDACTNFGITMALSLYMSRKRRSPLYRWDYLISAPVIYMSNLGIFCLIEIFVSLIIRICRPNDLIFFGVFIPYSTMYATALLGFLNAGLISGEADSQKRVALQHLHHHTSSSTDYAIHADMQRAMDDGGDSQVTAELPLTVRVETVVEKEKRKTVL</sequence>
<feature type="transmembrane region" description="Helical" evidence="1">
    <location>
        <begin position="96"/>
        <end position="118"/>
    </location>
</feature>
<dbReference type="Pfam" id="PF20152">
    <property type="entry name" value="DUF6534"/>
    <property type="match status" value="1"/>
</dbReference>
<dbReference type="PANTHER" id="PTHR40465:SF1">
    <property type="entry name" value="DUF6534 DOMAIN-CONTAINING PROTEIN"/>
    <property type="match status" value="1"/>
</dbReference>
<feature type="transmembrane region" description="Helical" evidence="1">
    <location>
        <begin position="125"/>
        <end position="145"/>
    </location>
</feature>
<evidence type="ECO:0000313" key="3">
    <source>
        <dbReference type="EMBL" id="GJE90535.1"/>
    </source>
</evidence>
<feature type="transmembrane region" description="Helical" evidence="1">
    <location>
        <begin position="165"/>
        <end position="186"/>
    </location>
</feature>
<keyword evidence="1" id="KW-0812">Transmembrane</keyword>
<feature type="transmembrane region" description="Helical" evidence="1">
    <location>
        <begin position="12"/>
        <end position="32"/>
    </location>
</feature>
<organism evidence="3 4">
    <name type="scientific">Phanerochaete sordida</name>
    <dbReference type="NCBI Taxonomy" id="48140"/>
    <lineage>
        <taxon>Eukaryota</taxon>
        <taxon>Fungi</taxon>
        <taxon>Dikarya</taxon>
        <taxon>Basidiomycota</taxon>
        <taxon>Agaricomycotina</taxon>
        <taxon>Agaricomycetes</taxon>
        <taxon>Polyporales</taxon>
        <taxon>Phanerochaetaceae</taxon>
        <taxon>Phanerochaete</taxon>
    </lineage>
</organism>
<evidence type="ECO:0000256" key="1">
    <source>
        <dbReference type="SAM" id="Phobius"/>
    </source>
</evidence>
<protein>
    <recommendedName>
        <fullName evidence="2">DUF6534 domain-containing protein</fullName>
    </recommendedName>
</protein>
<evidence type="ECO:0000313" key="4">
    <source>
        <dbReference type="Proteomes" id="UP000703269"/>
    </source>
</evidence>
<dbReference type="PANTHER" id="PTHR40465">
    <property type="entry name" value="CHROMOSOME 1, WHOLE GENOME SHOTGUN SEQUENCE"/>
    <property type="match status" value="1"/>
</dbReference>
<dbReference type="PROSITE" id="PS51257">
    <property type="entry name" value="PROKAR_LIPOPROTEIN"/>
    <property type="match status" value="1"/>
</dbReference>
<evidence type="ECO:0000259" key="2">
    <source>
        <dbReference type="Pfam" id="PF20152"/>
    </source>
</evidence>
<gene>
    <name evidence="3" type="ORF">PsYK624_066760</name>
</gene>
<feature type="transmembrane region" description="Helical" evidence="1">
    <location>
        <begin position="234"/>
        <end position="259"/>
    </location>
</feature>
<keyword evidence="1" id="KW-0472">Membrane</keyword>
<name>A0A9P3LCS9_9APHY</name>
<feature type="transmembrane region" description="Helical" evidence="1">
    <location>
        <begin position="52"/>
        <end position="76"/>
    </location>
</feature>
<dbReference type="Proteomes" id="UP000703269">
    <property type="component" value="Unassembled WGS sequence"/>
</dbReference>
<dbReference type="EMBL" id="BPQB01000017">
    <property type="protein sequence ID" value="GJE90535.1"/>
    <property type="molecule type" value="Genomic_DNA"/>
</dbReference>
<keyword evidence="4" id="KW-1185">Reference proteome</keyword>
<feature type="domain" description="DUF6534" evidence="2">
    <location>
        <begin position="173"/>
        <end position="257"/>
    </location>
</feature>